<sequence>MARSLTITQRLLMQGAAASLCVLLGGALSFTALQQLIDAGRNMQLVGEALRAQTEADMMHDALRSDVLAALYAASQGDTPKQDDVNKDLSEHVENFTRLADSLKAMPLPEPVQQTVTQLRPKLDDYIRTAQSVVHAAFERPQAARQQLTHFDQSFKVLEEDMEKLSDQIAALNEEQQAANELLGDNTLLLIGALALATPVVLLVLSVMTARRVAGPLAQAVVVTRTVATGDLSAEVVEQGDREARHLLKGLADMTQQLSHVVGEVRDTAQTIATGSEQIAAGSNDLSRRTEEQASNLEQTAASMEELAGTVRENAANAQRAEAKALAAASTASQSGHAVSQVVHTMEDIARSSSRIGDIIGVIDSIAFQTNILALNAAVEAARAGEQGRGFAVVASEVRALAQRSASAAREIKTLIQESSTKVHAGTAQVSAAGDTVQDMVKEVNEVAALLQEINRASQQQATGLGEIGCAVSRLDQVTQQNAALVEQSTAAADSLAEQAQRLSALMTKFKLR</sequence>
<keyword evidence="5" id="KW-0812">Transmembrane</keyword>
<keyword evidence="9" id="KW-1185">Reference proteome</keyword>
<dbReference type="Gene3D" id="1.10.287.950">
    <property type="entry name" value="Methyl-accepting chemotaxis protein"/>
    <property type="match status" value="1"/>
</dbReference>
<feature type="domain" description="Methyl-accepting transducer" evidence="6">
    <location>
        <begin position="268"/>
        <end position="497"/>
    </location>
</feature>
<evidence type="ECO:0000259" key="7">
    <source>
        <dbReference type="PROSITE" id="PS50885"/>
    </source>
</evidence>
<evidence type="ECO:0000259" key="6">
    <source>
        <dbReference type="PROSITE" id="PS50111"/>
    </source>
</evidence>
<comment type="caution">
    <text evidence="8">The sequence shown here is derived from an EMBL/GenBank/DDBJ whole genome shotgun (WGS) entry which is preliminary data.</text>
</comment>
<gene>
    <name evidence="8" type="ORF">ACG0Z6_13065</name>
</gene>
<dbReference type="RefSeq" id="WP_394462099.1">
    <property type="nucleotide sequence ID" value="NZ_JBIGHZ010000005.1"/>
</dbReference>
<evidence type="ECO:0000256" key="4">
    <source>
        <dbReference type="SAM" id="Coils"/>
    </source>
</evidence>
<organism evidence="8 9">
    <name type="scientific">Roseateles rivi</name>
    <dbReference type="NCBI Taxonomy" id="3299028"/>
    <lineage>
        <taxon>Bacteria</taxon>
        <taxon>Pseudomonadati</taxon>
        <taxon>Pseudomonadota</taxon>
        <taxon>Betaproteobacteria</taxon>
        <taxon>Burkholderiales</taxon>
        <taxon>Sphaerotilaceae</taxon>
        <taxon>Roseateles</taxon>
    </lineage>
</organism>
<comment type="similarity">
    <text evidence="2">Belongs to the methyl-accepting chemotaxis (MCP) protein family.</text>
</comment>
<feature type="coiled-coil region" evidence="4">
    <location>
        <begin position="155"/>
        <end position="182"/>
    </location>
</feature>
<keyword evidence="5" id="KW-1133">Transmembrane helix</keyword>
<dbReference type="PRINTS" id="PR00260">
    <property type="entry name" value="CHEMTRNSDUCR"/>
</dbReference>
<accession>A0ABW7FY07</accession>
<keyword evidence="4" id="KW-0175">Coiled coil</keyword>
<keyword evidence="1" id="KW-0488">Methylation</keyword>
<feature type="coiled-coil region" evidence="4">
    <location>
        <begin position="287"/>
        <end position="324"/>
    </location>
</feature>
<dbReference type="EMBL" id="JBIGHZ010000005">
    <property type="protein sequence ID" value="MFG6449163.1"/>
    <property type="molecule type" value="Genomic_DNA"/>
</dbReference>
<dbReference type="PROSITE" id="PS50885">
    <property type="entry name" value="HAMP"/>
    <property type="match status" value="1"/>
</dbReference>
<feature type="domain" description="HAMP" evidence="7">
    <location>
        <begin position="211"/>
        <end position="263"/>
    </location>
</feature>
<keyword evidence="5" id="KW-0472">Membrane</keyword>
<dbReference type="InterPro" id="IPR051310">
    <property type="entry name" value="MCP_chemotaxis"/>
</dbReference>
<dbReference type="PANTHER" id="PTHR43531">
    <property type="entry name" value="PROTEIN ICFG"/>
    <property type="match status" value="1"/>
</dbReference>
<dbReference type="PROSITE" id="PS50111">
    <property type="entry name" value="CHEMOTAXIS_TRANSDUC_2"/>
    <property type="match status" value="1"/>
</dbReference>
<feature type="transmembrane region" description="Helical" evidence="5">
    <location>
        <begin position="188"/>
        <end position="208"/>
    </location>
</feature>
<protein>
    <submittedName>
        <fullName evidence="8">Methyl-accepting chemotaxis protein</fullName>
    </submittedName>
</protein>
<dbReference type="InterPro" id="IPR003660">
    <property type="entry name" value="HAMP_dom"/>
</dbReference>
<dbReference type="SMART" id="SM00283">
    <property type="entry name" value="MA"/>
    <property type="match status" value="1"/>
</dbReference>
<dbReference type="InterPro" id="IPR004090">
    <property type="entry name" value="Chemotax_Me-accpt_rcpt"/>
</dbReference>
<feature type="coiled-coil region" evidence="4">
    <location>
        <begin position="398"/>
        <end position="460"/>
    </location>
</feature>
<evidence type="ECO:0000313" key="9">
    <source>
        <dbReference type="Proteomes" id="UP001606099"/>
    </source>
</evidence>
<evidence type="ECO:0000313" key="8">
    <source>
        <dbReference type="EMBL" id="MFG6449163.1"/>
    </source>
</evidence>
<evidence type="ECO:0000256" key="2">
    <source>
        <dbReference type="ARBA" id="ARBA00029447"/>
    </source>
</evidence>
<dbReference type="Pfam" id="PF00015">
    <property type="entry name" value="MCPsignal"/>
    <property type="match status" value="1"/>
</dbReference>
<dbReference type="Proteomes" id="UP001606099">
    <property type="component" value="Unassembled WGS sequence"/>
</dbReference>
<dbReference type="CDD" id="cd11386">
    <property type="entry name" value="MCP_signal"/>
    <property type="match status" value="1"/>
</dbReference>
<dbReference type="InterPro" id="IPR004089">
    <property type="entry name" value="MCPsignal_dom"/>
</dbReference>
<evidence type="ECO:0000256" key="5">
    <source>
        <dbReference type="SAM" id="Phobius"/>
    </source>
</evidence>
<evidence type="ECO:0000256" key="3">
    <source>
        <dbReference type="PROSITE-ProRule" id="PRU00284"/>
    </source>
</evidence>
<name>A0ABW7FY07_9BURK</name>
<evidence type="ECO:0000256" key="1">
    <source>
        <dbReference type="ARBA" id="ARBA00022481"/>
    </source>
</evidence>
<dbReference type="PANTHER" id="PTHR43531:SF14">
    <property type="entry name" value="METHYL-ACCEPTING CHEMOTAXIS PROTEIN I-RELATED"/>
    <property type="match status" value="1"/>
</dbReference>
<dbReference type="SUPFAM" id="SSF58104">
    <property type="entry name" value="Methyl-accepting chemotaxis protein (MCP) signaling domain"/>
    <property type="match status" value="1"/>
</dbReference>
<reference evidence="8 9" key="1">
    <citation type="submission" date="2024-08" db="EMBL/GenBank/DDBJ databases">
        <authorList>
            <person name="Lu H."/>
        </authorList>
    </citation>
    <scope>NUCLEOTIDE SEQUENCE [LARGE SCALE GENOMIC DNA]</scope>
    <source>
        <strain evidence="8 9">BYS180W</strain>
    </source>
</reference>
<keyword evidence="3" id="KW-0807">Transducer</keyword>
<proteinExistence type="inferred from homology"/>